<accession>A0A445BR36</accession>
<reference evidence="1 2" key="1">
    <citation type="submission" date="2019-01" db="EMBL/GenBank/DDBJ databases">
        <title>Sequencing of cultivated peanut Arachis hypogaea provides insights into genome evolution and oil improvement.</title>
        <authorList>
            <person name="Chen X."/>
        </authorList>
    </citation>
    <scope>NUCLEOTIDE SEQUENCE [LARGE SCALE GENOMIC DNA]</scope>
    <source>
        <strain evidence="2">cv. Fuhuasheng</strain>
        <tissue evidence="1">Leaves</tissue>
    </source>
</reference>
<evidence type="ECO:0000313" key="1">
    <source>
        <dbReference type="EMBL" id="RYR41081.1"/>
    </source>
</evidence>
<name>A0A445BR36_ARAHY</name>
<dbReference type="EMBL" id="SDMP01000008">
    <property type="protein sequence ID" value="RYR41081.1"/>
    <property type="molecule type" value="Genomic_DNA"/>
</dbReference>
<dbReference type="PANTHER" id="PTHR33116">
    <property type="entry name" value="REVERSE TRANSCRIPTASE ZINC-BINDING DOMAIN-CONTAINING PROTEIN-RELATED-RELATED"/>
    <property type="match status" value="1"/>
</dbReference>
<comment type="caution">
    <text evidence="1">The sequence shown here is derived from an EMBL/GenBank/DDBJ whole genome shotgun (WGS) entry which is preliminary data.</text>
</comment>
<organism evidence="1 2">
    <name type="scientific">Arachis hypogaea</name>
    <name type="common">Peanut</name>
    <dbReference type="NCBI Taxonomy" id="3818"/>
    <lineage>
        <taxon>Eukaryota</taxon>
        <taxon>Viridiplantae</taxon>
        <taxon>Streptophyta</taxon>
        <taxon>Embryophyta</taxon>
        <taxon>Tracheophyta</taxon>
        <taxon>Spermatophyta</taxon>
        <taxon>Magnoliopsida</taxon>
        <taxon>eudicotyledons</taxon>
        <taxon>Gunneridae</taxon>
        <taxon>Pentapetalae</taxon>
        <taxon>rosids</taxon>
        <taxon>fabids</taxon>
        <taxon>Fabales</taxon>
        <taxon>Fabaceae</taxon>
        <taxon>Papilionoideae</taxon>
        <taxon>50 kb inversion clade</taxon>
        <taxon>dalbergioids sensu lato</taxon>
        <taxon>Dalbergieae</taxon>
        <taxon>Pterocarpus clade</taxon>
        <taxon>Arachis</taxon>
    </lineage>
</organism>
<protein>
    <submittedName>
        <fullName evidence="1">Uncharacterized protein</fullName>
    </submittedName>
</protein>
<keyword evidence="2" id="KW-1185">Reference proteome</keyword>
<dbReference type="PANTHER" id="PTHR33116:SF70">
    <property type="entry name" value="NON-LTR RETROELEMENT REVERSE TRANSCRIPTASE-LIKE PROTEIN"/>
    <property type="match status" value="1"/>
</dbReference>
<gene>
    <name evidence="1" type="ORF">Ahy_A08g037476</name>
</gene>
<sequence>MEKIKLTVFSMGSWKAPGSDRLPAKQKDSLNRSCIFFSKNVNHNIREEFSRELGIPLTSNLRKYLGVLLIHKKCGKQHFQYIIDKMQAKLSSCNMKTLSITERAMLAQSVLFSIPSYVMQTMKVLNKTCNKIDKIFVGIFFGIGKFTLLTGTPCGNRKIKAVTWGLMTKSDSLWVKVFKTKY</sequence>
<evidence type="ECO:0000313" key="2">
    <source>
        <dbReference type="Proteomes" id="UP000289738"/>
    </source>
</evidence>
<proteinExistence type="predicted"/>
<dbReference type="Proteomes" id="UP000289738">
    <property type="component" value="Chromosome A08"/>
</dbReference>
<dbReference type="AlphaFoldDB" id="A0A445BR36"/>